<feature type="domain" description="HIG1" evidence="7">
    <location>
        <begin position="1"/>
        <end position="81"/>
    </location>
</feature>
<gene>
    <name evidence="8" type="ORF">CSSPJE1EN1_LOCUS4282</name>
</gene>
<organism evidence="8 9">
    <name type="scientific">Sphagnum jensenii</name>
    <dbReference type="NCBI Taxonomy" id="128206"/>
    <lineage>
        <taxon>Eukaryota</taxon>
        <taxon>Viridiplantae</taxon>
        <taxon>Streptophyta</taxon>
        <taxon>Embryophyta</taxon>
        <taxon>Bryophyta</taxon>
        <taxon>Sphagnophytina</taxon>
        <taxon>Sphagnopsida</taxon>
        <taxon>Sphagnales</taxon>
        <taxon>Sphagnaceae</taxon>
        <taxon>Sphagnum</taxon>
    </lineage>
</organism>
<evidence type="ECO:0000259" key="7">
    <source>
        <dbReference type="PROSITE" id="PS51503"/>
    </source>
</evidence>
<evidence type="ECO:0000256" key="6">
    <source>
        <dbReference type="SAM" id="Phobius"/>
    </source>
</evidence>
<comment type="subcellular location">
    <subcellularLocation>
        <location evidence="1">Mitochondrion membrane</location>
    </subcellularLocation>
</comment>
<dbReference type="EMBL" id="OZ020106">
    <property type="protein sequence ID" value="CAK9258804.1"/>
    <property type="molecule type" value="Genomic_DNA"/>
</dbReference>
<proteinExistence type="predicted"/>
<name>A0ABP0VWC8_9BRYO</name>
<dbReference type="PROSITE" id="PS51503">
    <property type="entry name" value="HIG1"/>
    <property type="match status" value="1"/>
</dbReference>
<evidence type="ECO:0000313" key="9">
    <source>
        <dbReference type="Proteomes" id="UP001497444"/>
    </source>
</evidence>
<dbReference type="InterPro" id="IPR007667">
    <property type="entry name" value="Hypoxia_induced_domain"/>
</dbReference>
<evidence type="ECO:0000256" key="3">
    <source>
        <dbReference type="ARBA" id="ARBA00022989"/>
    </source>
</evidence>
<dbReference type="PANTHER" id="PTHR12297">
    <property type="entry name" value="HYPOXIA-INDUCBILE GENE 1 HIG1 -RELATED"/>
    <property type="match status" value="1"/>
</dbReference>
<feature type="transmembrane region" description="Helical" evidence="6">
    <location>
        <begin position="26"/>
        <end position="48"/>
    </location>
</feature>
<keyword evidence="9" id="KW-1185">Reference proteome</keyword>
<evidence type="ECO:0000256" key="4">
    <source>
        <dbReference type="ARBA" id="ARBA00023128"/>
    </source>
</evidence>
<keyword evidence="3 6" id="KW-1133">Transmembrane helix</keyword>
<evidence type="ECO:0000256" key="5">
    <source>
        <dbReference type="ARBA" id="ARBA00023136"/>
    </source>
</evidence>
<protein>
    <recommendedName>
        <fullName evidence="7">HIG1 domain-containing protein</fullName>
    </recommendedName>
</protein>
<accession>A0ABP0VWC8</accession>
<evidence type="ECO:0000313" key="8">
    <source>
        <dbReference type="EMBL" id="CAK9258804.1"/>
    </source>
</evidence>
<keyword evidence="5 6" id="KW-0472">Membrane</keyword>
<evidence type="ECO:0000256" key="1">
    <source>
        <dbReference type="ARBA" id="ARBA00004325"/>
    </source>
</evidence>
<dbReference type="Gene3D" id="6.10.140.1320">
    <property type="match status" value="1"/>
</dbReference>
<dbReference type="InterPro" id="IPR050355">
    <property type="entry name" value="RCF1"/>
</dbReference>
<keyword evidence="4" id="KW-0496">Mitochondrion</keyword>
<sequence length="81" mass="8549">MASKGLNKLEAAGDTFRREGRRRNPLVLLGAIATAGALVVGLSAFHVGDCRLSQKMMRNRVGFQAATVALMAGASYLQGKT</sequence>
<keyword evidence="2 6" id="KW-0812">Transmembrane</keyword>
<dbReference type="Pfam" id="PF04588">
    <property type="entry name" value="HIG_1_N"/>
    <property type="match status" value="1"/>
</dbReference>
<dbReference type="PANTHER" id="PTHR12297:SF3">
    <property type="entry name" value="HIG1 DOMAIN FAMILY MEMBER 1A"/>
    <property type="match status" value="1"/>
</dbReference>
<reference evidence="8" key="1">
    <citation type="submission" date="2024-02" db="EMBL/GenBank/DDBJ databases">
        <authorList>
            <consortium name="ELIXIR-Norway"/>
            <consortium name="Elixir Norway"/>
        </authorList>
    </citation>
    <scope>NUCLEOTIDE SEQUENCE</scope>
</reference>
<evidence type="ECO:0000256" key="2">
    <source>
        <dbReference type="ARBA" id="ARBA00022692"/>
    </source>
</evidence>
<dbReference type="Proteomes" id="UP001497444">
    <property type="component" value="Chromosome 11"/>
</dbReference>